<reference evidence="2 3" key="1">
    <citation type="submission" date="2019-09" db="EMBL/GenBank/DDBJ databases">
        <title>Segnochrobactrum spirostomi gen. nov., sp. nov., isolated from the ciliate Spirostomum cf. yagiui and description of a novel family, Segnochrobactraceae fam. nov. within the order Rhizobiales of the class Alphaproteobacteria.</title>
        <authorList>
            <person name="Akter S."/>
            <person name="Shazib S.U.A."/>
            <person name="Shin M.K."/>
        </authorList>
    </citation>
    <scope>NUCLEOTIDE SEQUENCE [LARGE SCALE GENOMIC DNA]</scope>
    <source>
        <strain evidence="2 3">Sp-1</strain>
    </source>
</reference>
<sequence length="86" mass="9317">MVMPIAAASGRQNTETPSAVPIETRNGERRGWHQPAIEARPRDDALAAEKPGLRRRRTGGDLVQSNHDVPPTRASARPARPVCAES</sequence>
<name>A0A6A7Y1I2_9HYPH</name>
<evidence type="ECO:0000313" key="3">
    <source>
        <dbReference type="Proteomes" id="UP000332515"/>
    </source>
</evidence>
<dbReference type="Proteomes" id="UP000332515">
    <property type="component" value="Unassembled WGS sequence"/>
</dbReference>
<gene>
    <name evidence="2" type="ORF">F0357_04660</name>
</gene>
<protein>
    <submittedName>
        <fullName evidence="2">Uncharacterized protein</fullName>
    </submittedName>
</protein>
<accession>A0A6A7Y1I2</accession>
<keyword evidence="3" id="KW-1185">Reference proteome</keyword>
<feature type="region of interest" description="Disordered" evidence="1">
    <location>
        <begin position="1"/>
        <end position="86"/>
    </location>
</feature>
<organism evidence="2 3">
    <name type="scientific">Segnochrobactrum spirostomi</name>
    <dbReference type="NCBI Taxonomy" id="2608987"/>
    <lineage>
        <taxon>Bacteria</taxon>
        <taxon>Pseudomonadati</taxon>
        <taxon>Pseudomonadota</taxon>
        <taxon>Alphaproteobacteria</taxon>
        <taxon>Hyphomicrobiales</taxon>
        <taxon>Segnochrobactraceae</taxon>
        <taxon>Segnochrobactrum</taxon>
    </lineage>
</organism>
<evidence type="ECO:0000313" key="2">
    <source>
        <dbReference type="EMBL" id="MQT11971.1"/>
    </source>
</evidence>
<dbReference type="AlphaFoldDB" id="A0A6A7Y1I2"/>
<evidence type="ECO:0000256" key="1">
    <source>
        <dbReference type="SAM" id="MobiDB-lite"/>
    </source>
</evidence>
<feature type="compositionally biased region" description="Low complexity" evidence="1">
    <location>
        <begin position="71"/>
        <end position="86"/>
    </location>
</feature>
<dbReference type="EMBL" id="VWNA01000001">
    <property type="protein sequence ID" value="MQT11971.1"/>
    <property type="molecule type" value="Genomic_DNA"/>
</dbReference>
<proteinExistence type="predicted"/>
<comment type="caution">
    <text evidence="2">The sequence shown here is derived from an EMBL/GenBank/DDBJ whole genome shotgun (WGS) entry which is preliminary data.</text>
</comment>